<feature type="region of interest" description="Disordered" evidence="1">
    <location>
        <begin position="1"/>
        <end position="22"/>
    </location>
</feature>
<accession>A0A1X2I0Y3</accession>
<protein>
    <submittedName>
        <fullName evidence="2">Uncharacterized protein</fullName>
    </submittedName>
</protein>
<reference evidence="2 3" key="1">
    <citation type="submission" date="2016-07" db="EMBL/GenBank/DDBJ databases">
        <title>Pervasive Adenine N6-methylation of Active Genes in Fungi.</title>
        <authorList>
            <consortium name="DOE Joint Genome Institute"/>
            <person name="Mondo S.J."/>
            <person name="Dannebaum R.O."/>
            <person name="Kuo R.C."/>
            <person name="Labutti K."/>
            <person name="Haridas S."/>
            <person name="Kuo A."/>
            <person name="Salamov A."/>
            <person name="Ahrendt S.R."/>
            <person name="Lipzen A."/>
            <person name="Sullivan W."/>
            <person name="Andreopoulos W.B."/>
            <person name="Clum A."/>
            <person name="Lindquist E."/>
            <person name="Daum C."/>
            <person name="Ramamoorthy G.K."/>
            <person name="Gryganskyi A."/>
            <person name="Culley D."/>
            <person name="Magnuson J.K."/>
            <person name="James T.Y."/>
            <person name="O'Malley M.A."/>
            <person name="Stajich J.E."/>
            <person name="Spatafora J.W."/>
            <person name="Visel A."/>
            <person name="Grigoriev I.V."/>
        </authorList>
    </citation>
    <scope>NUCLEOTIDE SEQUENCE [LARGE SCALE GENOMIC DNA]</scope>
    <source>
        <strain evidence="2 3">NRRL 1336</strain>
    </source>
</reference>
<gene>
    <name evidence="2" type="ORF">BCR42DRAFT_426338</name>
</gene>
<evidence type="ECO:0000256" key="1">
    <source>
        <dbReference type="SAM" id="MobiDB-lite"/>
    </source>
</evidence>
<evidence type="ECO:0000313" key="3">
    <source>
        <dbReference type="Proteomes" id="UP000193560"/>
    </source>
</evidence>
<dbReference type="AlphaFoldDB" id="A0A1X2I0Y3"/>
<organism evidence="2 3">
    <name type="scientific">Absidia repens</name>
    <dbReference type="NCBI Taxonomy" id="90262"/>
    <lineage>
        <taxon>Eukaryota</taxon>
        <taxon>Fungi</taxon>
        <taxon>Fungi incertae sedis</taxon>
        <taxon>Mucoromycota</taxon>
        <taxon>Mucoromycotina</taxon>
        <taxon>Mucoromycetes</taxon>
        <taxon>Mucorales</taxon>
        <taxon>Cunninghamellaceae</taxon>
        <taxon>Absidia</taxon>
    </lineage>
</organism>
<comment type="caution">
    <text evidence="2">The sequence shown here is derived from an EMBL/GenBank/DDBJ whole genome shotgun (WGS) entry which is preliminary data.</text>
</comment>
<keyword evidence="3" id="KW-1185">Reference proteome</keyword>
<evidence type="ECO:0000313" key="2">
    <source>
        <dbReference type="EMBL" id="ORZ07080.1"/>
    </source>
</evidence>
<name>A0A1X2I0Y3_9FUNG</name>
<dbReference type="Proteomes" id="UP000193560">
    <property type="component" value="Unassembled WGS sequence"/>
</dbReference>
<proteinExistence type="predicted"/>
<sequence length="58" mass="6614">MNPRAQLDATMNHHHPVPHPSANIESGISQYWNHTDGHISWLFIISLQHESTTRAHHG</sequence>
<dbReference type="EMBL" id="MCGE01000036">
    <property type="protein sequence ID" value="ORZ07080.1"/>
    <property type="molecule type" value="Genomic_DNA"/>
</dbReference>